<dbReference type="NCBIfam" id="TIGR01077">
    <property type="entry name" value="L13_A_E"/>
    <property type="match status" value="1"/>
</dbReference>
<evidence type="ECO:0000313" key="6">
    <source>
        <dbReference type="EMBL" id="KAK7694823.1"/>
    </source>
</evidence>
<comment type="function">
    <text evidence="1">Component of the ribosome, a large ribonucleoprotein complex responsible for the synthesis of proteins in the cell. The small ribosomal subunit (SSU) binds messenger RNAs (mRNAs) and translates the encoded message by selecting cognate aminoacyl-transfer RNA (tRNA) molecules. The large subunit (LSU) contains the ribosomal catalytic site termed the peptidyl transferase center (PTC), which catalyzes the formation of peptide bonds, thereby polymerizing the amino acids delivered by tRNAs into a polypeptide chain. The nascent polypeptides leave the ribosome through a tunnel in the LSU and interact with protein factors that function in enzymatic processing, targeting, and the membrane insertion of nascent chains at the exit of the ribosomal tunnel.</text>
</comment>
<accession>A0AAW0GNA0</accession>
<keyword evidence="7" id="KW-1185">Reference proteome</keyword>
<dbReference type="PANTHER" id="PTHR11545">
    <property type="entry name" value="RIBOSOMAL PROTEIN L13"/>
    <property type="match status" value="1"/>
</dbReference>
<dbReference type="GO" id="GO:0003735">
    <property type="term" value="F:structural constituent of ribosome"/>
    <property type="evidence" value="ECO:0007669"/>
    <property type="project" value="InterPro"/>
</dbReference>
<dbReference type="AlphaFoldDB" id="A0AAW0GNA0"/>
<gene>
    <name evidence="6" type="primary">CRP46</name>
    <name evidence="6" type="ORF">QCA50_002011</name>
</gene>
<proteinExistence type="inferred from homology"/>
<dbReference type="PROSITE" id="PS00783">
    <property type="entry name" value="RIBOSOMAL_L13"/>
    <property type="match status" value="1"/>
</dbReference>
<protein>
    <submittedName>
        <fullName evidence="6">60S ribosomal protein L16</fullName>
    </submittedName>
</protein>
<dbReference type="SUPFAM" id="SSF52161">
    <property type="entry name" value="Ribosomal protein L13"/>
    <property type="match status" value="1"/>
</dbReference>
<evidence type="ECO:0000313" key="7">
    <source>
        <dbReference type="Proteomes" id="UP001385951"/>
    </source>
</evidence>
<evidence type="ECO:0000256" key="1">
    <source>
        <dbReference type="ARBA" id="ARBA00004021"/>
    </source>
</evidence>
<dbReference type="Gene3D" id="3.90.1180.10">
    <property type="entry name" value="Ribosomal protein L13"/>
    <property type="match status" value="1"/>
</dbReference>
<evidence type="ECO:0000256" key="4">
    <source>
        <dbReference type="ARBA" id="ARBA00023274"/>
    </source>
</evidence>
<reference evidence="6 7" key="1">
    <citation type="submission" date="2022-09" db="EMBL/GenBank/DDBJ databases">
        <authorList>
            <person name="Palmer J.M."/>
        </authorList>
    </citation>
    <scope>NUCLEOTIDE SEQUENCE [LARGE SCALE GENOMIC DNA]</scope>
    <source>
        <strain evidence="6 7">DSM 7382</strain>
    </source>
</reference>
<dbReference type="InterPro" id="IPR023563">
    <property type="entry name" value="Ribosomal_uL13_CS"/>
</dbReference>
<dbReference type="Proteomes" id="UP001385951">
    <property type="component" value="Unassembled WGS sequence"/>
</dbReference>
<dbReference type="CDD" id="cd00392">
    <property type="entry name" value="Ribosomal_L13"/>
    <property type="match status" value="1"/>
</dbReference>
<dbReference type="InterPro" id="IPR036899">
    <property type="entry name" value="Ribosomal_uL13_sf"/>
</dbReference>
<evidence type="ECO:0000256" key="5">
    <source>
        <dbReference type="RuleBase" id="RU003877"/>
    </source>
</evidence>
<dbReference type="GO" id="GO:0022625">
    <property type="term" value="C:cytosolic large ribosomal subunit"/>
    <property type="evidence" value="ECO:0007669"/>
    <property type="project" value="TreeGrafter"/>
</dbReference>
<dbReference type="FunFam" id="3.90.1180.10:FF:000002">
    <property type="entry name" value="60S ribosomal protein L16"/>
    <property type="match status" value="1"/>
</dbReference>
<comment type="similarity">
    <text evidence="2 5">Belongs to the universal ribosomal protein uL13 family.</text>
</comment>
<dbReference type="Gene3D" id="6.10.250.3250">
    <property type="match status" value="1"/>
</dbReference>
<comment type="caution">
    <text evidence="6">The sequence shown here is derived from an EMBL/GenBank/DDBJ whole genome shotgun (WGS) entry which is preliminary data.</text>
</comment>
<dbReference type="GO" id="GO:0017148">
    <property type="term" value="P:negative regulation of translation"/>
    <property type="evidence" value="ECO:0007669"/>
    <property type="project" value="TreeGrafter"/>
</dbReference>
<dbReference type="InterPro" id="IPR005755">
    <property type="entry name" value="Ribosomal_uL13_euk/arc"/>
</dbReference>
<dbReference type="GO" id="GO:0003729">
    <property type="term" value="F:mRNA binding"/>
    <property type="evidence" value="ECO:0007669"/>
    <property type="project" value="TreeGrafter"/>
</dbReference>
<dbReference type="InterPro" id="IPR005822">
    <property type="entry name" value="Ribosomal_uL13"/>
</dbReference>
<dbReference type="HAMAP" id="MF_01366">
    <property type="entry name" value="Ribosomal_uL13"/>
    <property type="match status" value="1"/>
</dbReference>
<dbReference type="PANTHER" id="PTHR11545:SF3">
    <property type="entry name" value="LARGE RIBOSOMAL SUBUNIT PROTEIN UL13"/>
    <property type="match status" value="1"/>
</dbReference>
<evidence type="ECO:0000256" key="3">
    <source>
        <dbReference type="ARBA" id="ARBA00022980"/>
    </source>
</evidence>
<dbReference type="Pfam" id="PF00572">
    <property type="entry name" value="Ribosomal_L13"/>
    <property type="match status" value="1"/>
</dbReference>
<name>A0AAW0GNA0_9APHY</name>
<dbReference type="GO" id="GO:0006412">
    <property type="term" value="P:translation"/>
    <property type="evidence" value="ECO:0007669"/>
    <property type="project" value="InterPro"/>
</dbReference>
<dbReference type="EMBL" id="JASBNA010000002">
    <property type="protein sequence ID" value="KAK7694823.1"/>
    <property type="molecule type" value="Genomic_DNA"/>
</dbReference>
<sequence length="254" mass="29076">MPKELCSSLHGGFDYTRSQPPLPTRKTLKVRTFLPSPNWPRLTEYLLVSTYRLAMATFSSTPIVIDGKGHLLGRLASIVAKQVLNGQKIVVVRCEEINISGSFFRNKLRYHNFLHKRHIVNPKKSGPFHHRAPSKILYRAIRGMVPHKTPRGAAALERLKLFEGVPPPYDRTKRMVVPEALRVLRLKPGRKYCTVKRLSHEVGWGYKDVVDRLEEKRKIKAQAFHERKLTAVKLRQKALADTAPAFEKLTQLGF</sequence>
<keyword evidence="4 5" id="KW-0687">Ribonucleoprotein</keyword>
<organism evidence="6 7">
    <name type="scientific">Cerrena zonata</name>
    <dbReference type="NCBI Taxonomy" id="2478898"/>
    <lineage>
        <taxon>Eukaryota</taxon>
        <taxon>Fungi</taxon>
        <taxon>Dikarya</taxon>
        <taxon>Basidiomycota</taxon>
        <taxon>Agaricomycotina</taxon>
        <taxon>Agaricomycetes</taxon>
        <taxon>Polyporales</taxon>
        <taxon>Cerrenaceae</taxon>
        <taxon>Cerrena</taxon>
    </lineage>
</organism>
<evidence type="ECO:0000256" key="2">
    <source>
        <dbReference type="ARBA" id="ARBA00006227"/>
    </source>
</evidence>
<keyword evidence="3 5" id="KW-0689">Ribosomal protein</keyword>